<keyword evidence="5 6" id="KW-0472">Membrane</keyword>
<keyword evidence="6" id="KW-0813">Transport</keyword>
<organism evidence="8 9">
    <name type="scientific">Scopulibacillus darangshiensis</name>
    <dbReference type="NCBI Taxonomy" id="442528"/>
    <lineage>
        <taxon>Bacteria</taxon>
        <taxon>Bacillati</taxon>
        <taxon>Bacillota</taxon>
        <taxon>Bacilli</taxon>
        <taxon>Bacillales</taxon>
        <taxon>Sporolactobacillaceae</taxon>
        <taxon>Scopulibacillus</taxon>
    </lineage>
</organism>
<dbReference type="GO" id="GO:0005886">
    <property type="term" value="C:plasma membrane"/>
    <property type="evidence" value="ECO:0007669"/>
    <property type="project" value="UniProtKB-SubCell"/>
</dbReference>
<feature type="transmembrane region" description="Helical" evidence="6">
    <location>
        <begin position="104"/>
        <end position="131"/>
    </location>
</feature>
<dbReference type="PIRSF" id="PIRSF018968">
    <property type="entry name" value="ABC_permease_BceB"/>
    <property type="match status" value="1"/>
</dbReference>
<dbReference type="RefSeq" id="WP_132744555.1">
    <property type="nucleotide sequence ID" value="NZ_SLXK01000005.1"/>
</dbReference>
<evidence type="ECO:0000313" key="9">
    <source>
        <dbReference type="Proteomes" id="UP000295416"/>
    </source>
</evidence>
<comment type="subcellular location">
    <subcellularLocation>
        <location evidence="1 6">Cell membrane</location>
        <topology evidence="1 6">Multi-pass membrane protein</topology>
    </subcellularLocation>
</comment>
<dbReference type="Proteomes" id="UP000295416">
    <property type="component" value="Unassembled WGS sequence"/>
</dbReference>
<name>A0A4R2P9P0_9BACL</name>
<dbReference type="AlphaFoldDB" id="A0A4R2P9P0"/>
<gene>
    <name evidence="8" type="ORF">EV207_105114</name>
</gene>
<feature type="transmembrane region" description="Helical" evidence="6">
    <location>
        <begin position="151"/>
        <end position="174"/>
    </location>
</feature>
<sequence>MTLFSIARKNIKRNFYNYFLYFASMIFSIVIFFTFVSLQYNDQVAEASTMKISTAFKGASIVLIIFVGIFIWYSNAFFTRRRKKEVALYSLLGVRKRQIGKMLFYENFVMGLFALIIGVVLGTLLSKFFVMLLMKMMGFAVDVAFMISGKAILETVIVFAIIILITSFEGYRLIYRFKLIDLFHAEKKGESAPKASVFAALLAIIFLAAGYFISTQTLTSKLWLSNILMTALIILASVTLGTFLLFRSLTIYMIKLSKKNRSQYYKGINIIGTSQLLYRIKGNARILTIIALLSAVTLCAIGTSYSMFYNAKQLSNAMNPFSYAYISQGKPLDQKVHGIINHQSDHQPASLYSTKVIKQEINIDWDKAPNGYFMDRKRSTFLSNSAFNQLAKTLGQKGSLHLKGDAAVALDNQYSKTFSPHYRGKTLDIKTNDGREKLHFVGFKDYNVINSNLAGFPVVVSDQLFQKLVRSGQVQTIKQWQVKNDTDSAELTKRLASILPKKAEFTDFYRPYKDMMAGNGMLMFLGAFLGLVFLLATGSIIYFKQLTEAAADKERYDILKKIGVTKKEIRHSIAKQMLFIFSMPLGIGILHSAFALSALSDLMGRNILAPVLISMGVYTVIYIMYYFLTVNSYFKLVTQGK</sequence>
<keyword evidence="9" id="KW-1185">Reference proteome</keyword>
<reference evidence="8 9" key="1">
    <citation type="submission" date="2019-03" db="EMBL/GenBank/DDBJ databases">
        <title>Genomic Encyclopedia of Type Strains, Phase IV (KMG-IV): sequencing the most valuable type-strain genomes for metagenomic binning, comparative biology and taxonomic classification.</title>
        <authorList>
            <person name="Goeker M."/>
        </authorList>
    </citation>
    <scope>NUCLEOTIDE SEQUENCE [LARGE SCALE GENOMIC DNA]</scope>
    <source>
        <strain evidence="8 9">DSM 19377</strain>
    </source>
</reference>
<proteinExistence type="inferred from homology"/>
<accession>A0A4R2P9P0</accession>
<feature type="transmembrane region" description="Helical" evidence="6">
    <location>
        <begin position="286"/>
        <end position="308"/>
    </location>
</feature>
<feature type="domain" description="ABC3 transporter permease C-terminal" evidence="7">
    <location>
        <begin position="59"/>
        <end position="176"/>
    </location>
</feature>
<feature type="transmembrane region" description="Helical" evidence="6">
    <location>
        <begin position="195"/>
        <end position="214"/>
    </location>
</feature>
<comment type="similarity">
    <text evidence="6">Belongs to the ABC-4 integral membrane protein family.</text>
</comment>
<dbReference type="EMBL" id="SLXK01000005">
    <property type="protein sequence ID" value="TCP30585.1"/>
    <property type="molecule type" value="Genomic_DNA"/>
</dbReference>
<feature type="transmembrane region" description="Helical" evidence="6">
    <location>
        <begin position="577"/>
        <end position="595"/>
    </location>
</feature>
<dbReference type="PANTHER" id="PTHR46795:SF3">
    <property type="entry name" value="ABC TRANSPORTER PERMEASE"/>
    <property type="match status" value="1"/>
</dbReference>
<feature type="domain" description="ABC3 transporter permease C-terminal" evidence="7">
    <location>
        <begin position="528"/>
        <end position="630"/>
    </location>
</feature>
<feature type="transmembrane region" description="Helical" evidence="6">
    <location>
        <begin position="18"/>
        <end position="38"/>
    </location>
</feature>
<dbReference type="GO" id="GO:0055085">
    <property type="term" value="P:transmembrane transport"/>
    <property type="evidence" value="ECO:0007669"/>
    <property type="project" value="UniProtKB-UniRule"/>
</dbReference>
<feature type="transmembrane region" description="Helical" evidence="6">
    <location>
        <begin position="521"/>
        <end position="543"/>
    </location>
</feature>
<feature type="transmembrane region" description="Helical" evidence="6">
    <location>
        <begin position="607"/>
        <end position="628"/>
    </location>
</feature>
<comment type="caution">
    <text evidence="8">The sequence shown here is derived from an EMBL/GenBank/DDBJ whole genome shotgun (WGS) entry which is preliminary data.</text>
</comment>
<dbReference type="PANTHER" id="PTHR46795">
    <property type="entry name" value="ABC TRANSPORTER PERMEASE-RELATED-RELATED"/>
    <property type="match status" value="1"/>
</dbReference>
<evidence type="ECO:0000256" key="1">
    <source>
        <dbReference type="ARBA" id="ARBA00004651"/>
    </source>
</evidence>
<keyword evidence="4 6" id="KW-1133">Transmembrane helix</keyword>
<evidence type="ECO:0000256" key="3">
    <source>
        <dbReference type="ARBA" id="ARBA00022692"/>
    </source>
</evidence>
<dbReference type="Pfam" id="PF02687">
    <property type="entry name" value="FtsX"/>
    <property type="match status" value="2"/>
</dbReference>
<protein>
    <submittedName>
        <fullName evidence="8">Putative ABC transport system permease protein</fullName>
    </submittedName>
</protein>
<evidence type="ECO:0000256" key="5">
    <source>
        <dbReference type="ARBA" id="ARBA00023136"/>
    </source>
</evidence>
<dbReference type="OrthoDB" id="1705903at2"/>
<keyword evidence="3 6" id="KW-0812">Transmembrane</keyword>
<keyword evidence="2 6" id="KW-1003">Cell membrane</keyword>
<evidence type="ECO:0000313" key="8">
    <source>
        <dbReference type="EMBL" id="TCP30585.1"/>
    </source>
</evidence>
<dbReference type="InterPro" id="IPR003838">
    <property type="entry name" value="ABC3_permease_C"/>
</dbReference>
<evidence type="ECO:0000256" key="4">
    <source>
        <dbReference type="ARBA" id="ARBA00022989"/>
    </source>
</evidence>
<feature type="transmembrane region" description="Helical" evidence="6">
    <location>
        <begin position="58"/>
        <end position="78"/>
    </location>
</feature>
<evidence type="ECO:0000259" key="7">
    <source>
        <dbReference type="Pfam" id="PF02687"/>
    </source>
</evidence>
<feature type="transmembrane region" description="Helical" evidence="6">
    <location>
        <begin position="226"/>
        <end position="246"/>
    </location>
</feature>
<dbReference type="InterPro" id="IPR052536">
    <property type="entry name" value="ABC-4_Integral_Memb_Prot"/>
</dbReference>
<evidence type="ECO:0000256" key="6">
    <source>
        <dbReference type="PIRNR" id="PIRNR018968"/>
    </source>
</evidence>
<evidence type="ECO:0000256" key="2">
    <source>
        <dbReference type="ARBA" id="ARBA00022475"/>
    </source>
</evidence>
<dbReference type="InterPro" id="IPR027022">
    <property type="entry name" value="ABC_permease_BceB-typ"/>
</dbReference>